<dbReference type="AlphaFoldDB" id="A0A918WDU7"/>
<evidence type="ECO:0000313" key="2">
    <source>
        <dbReference type="EMBL" id="GHC36189.1"/>
    </source>
</evidence>
<protein>
    <recommendedName>
        <fullName evidence="4">Integral membrane protein</fullName>
    </recommendedName>
</protein>
<dbReference type="GO" id="GO:0005524">
    <property type="term" value="F:ATP binding"/>
    <property type="evidence" value="ECO:0007669"/>
    <property type="project" value="InterPro"/>
</dbReference>
<name>A0A918WDU7_STRCJ</name>
<reference evidence="2" key="1">
    <citation type="journal article" date="2014" name="Int. J. Syst. Evol. Microbiol.">
        <title>Complete genome sequence of Corynebacterium casei LMG S-19264T (=DSM 44701T), isolated from a smear-ripened cheese.</title>
        <authorList>
            <consortium name="US DOE Joint Genome Institute (JGI-PGF)"/>
            <person name="Walter F."/>
            <person name="Albersmeier A."/>
            <person name="Kalinowski J."/>
            <person name="Ruckert C."/>
        </authorList>
    </citation>
    <scope>NUCLEOTIDE SEQUENCE</scope>
    <source>
        <strain evidence="2">JCM 4633</strain>
    </source>
</reference>
<reference evidence="2" key="2">
    <citation type="submission" date="2020-09" db="EMBL/GenBank/DDBJ databases">
        <authorList>
            <person name="Sun Q."/>
            <person name="Ohkuma M."/>
        </authorList>
    </citation>
    <scope>NUCLEOTIDE SEQUENCE</scope>
    <source>
        <strain evidence="2">JCM 4633</strain>
    </source>
</reference>
<feature type="transmembrane region" description="Helical" evidence="1">
    <location>
        <begin position="68"/>
        <end position="87"/>
    </location>
</feature>
<dbReference type="GO" id="GO:0004812">
    <property type="term" value="F:aminoacyl-tRNA ligase activity"/>
    <property type="evidence" value="ECO:0007669"/>
    <property type="project" value="InterPro"/>
</dbReference>
<comment type="caution">
    <text evidence="2">The sequence shown here is derived from an EMBL/GenBank/DDBJ whole genome shotgun (WGS) entry which is preliminary data.</text>
</comment>
<evidence type="ECO:0000313" key="3">
    <source>
        <dbReference type="Proteomes" id="UP000646244"/>
    </source>
</evidence>
<keyword evidence="1" id="KW-1133">Transmembrane helix</keyword>
<dbReference type="Proteomes" id="UP000646244">
    <property type="component" value="Unassembled WGS sequence"/>
</dbReference>
<sequence length="267" mass="27434">MPHPVARAGADLRLIRAAVFTAVCVLLSAGGHVLASCASVPPWTLGAAFLAVFAVAAPLAGRERSLPGIAAFLAVGQLALHTLFGLGQHAASSASAMSGTADGRRAGAEGGLIHFATQLTCNQRPLSAAEARQVITDAGLDPAVHPAVHQAGAGQGAPASLWHALLPSPAMTLGHLLAALALGWVLRRGEAALWRAVRLSAQSARGLAEATLVRALRSLLLLVRVPAAPPLVVTGRPADAEDERPAREPELRHLVIRRGPPRYALAA</sequence>
<dbReference type="RefSeq" id="WP_190108089.1">
    <property type="nucleotide sequence ID" value="NZ_BMVB01000002.1"/>
</dbReference>
<keyword evidence="1" id="KW-0472">Membrane</keyword>
<evidence type="ECO:0000256" key="1">
    <source>
        <dbReference type="SAM" id="Phobius"/>
    </source>
</evidence>
<gene>
    <name evidence="2" type="ORF">GCM10010507_06570</name>
</gene>
<accession>A0A918WDU7</accession>
<dbReference type="EMBL" id="BMVB01000002">
    <property type="protein sequence ID" value="GHC36189.1"/>
    <property type="molecule type" value="Genomic_DNA"/>
</dbReference>
<dbReference type="PROSITE" id="PS00178">
    <property type="entry name" value="AA_TRNA_LIGASE_I"/>
    <property type="match status" value="1"/>
</dbReference>
<feature type="transmembrane region" description="Helical" evidence="1">
    <location>
        <begin position="45"/>
        <end position="61"/>
    </location>
</feature>
<evidence type="ECO:0008006" key="4">
    <source>
        <dbReference type="Google" id="ProtNLM"/>
    </source>
</evidence>
<dbReference type="GO" id="GO:0006418">
    <property type="term" value="P:tRNA aminoacylation for protein translation"/>
    <property type="evidence" value="ECO:0007669"/>
    <property type="project" value="InterPro"/>
</dbReference>
<proteinExistence type="predicted"/>
<organism evidence="2 3">
    <name type="scientific">Streptomyces cinnamoneus</name>
    <name type="common">Streptoverticillium cinnamoneum</name>
    <dbReference type="NCBI Taxonomy" id="53446"/>
    <lineage>
        <taxon>Bacteria</taxon>
        <taxon>Bacillati</taxon>
        <taxon>Actinomycetota</taxon>
        <taxon>Actinomycetes</taxon>
        <taxon>Kitasatosporales</taxon>
        <taxon>Streptomycetaceae</taxon>
        <taxon>Streptomyces</taxon>
        <taxon>Streptomyces cinnamoneus group</taxon>
    </lineage>
</organism>
<feature type="transmembrane region" description="Helical" evidence="1">
    <location>
        <begin position="164"/>
        <end position="186"/>
    </location>
</feature>
<dbReference type="InterPro" id="IPR001412">
    <property type="entry name" value="aa-tRNA-synth_I_CS"/>
</dbReference>
<keyword evidence="1" id="KW-0812">Transmembrane</keyword>